<organism evidence="1 2">
    <name type="scientific">Nibrella saemangeumensis</name>
    <dbReference type="NCBI Taxonomy" id="1084526"/>
    <lineage>
        <taxon>Bacteria</taxon>
        <taxon>Pseudomonadati</taxon>
        <taxon>Bacteroidota</taxon>
        <taxon>Cytophagia</taxon>
        <taxon>Cytophagales</taxon>
        <taxon>Spirosomataceae</taxon>
        <taxon>Nibrella</taxon>
    </lineage>
</organism>
<dbReference type="EMBL" id="BAABHD010000070">
    <property type="protein sequence ID" value="GAA4462617.1"/>
    <property type="molecule type" value="Genomic_DNA"/>
</dbReference>
<reference evidence="2" key="1">
    <citation type="journal article" date="2019" name="Int. J. Syst. Evol. Microbiol.">
        <title>The Global Catalogue of Microorganisms (GCM) 10K type strain sequencing project: providing services to taxonomists for standard genome sequencing and annotation.</title>
        <authorList>
            <consortium name="The Broad Institute Genomics Platform"/>
            <consortium name="The Broad Institute Genome Sequencing Center for Infectious Disease"/>
            <person name="Wu L."/>
            <person name="Ma J."/>
        </authorList>
    </citation>
    <scope>NUCLEOTIDE SEQUENCE [LARGE SCALE GENOMIC DNA]</scope>
    <source>
        <strain evidence="2">JCM 17927</strain>
    </source>
</reference>
<dbReference type="InterPro" id="IPR052996">
    <property type="entry name" value="Carb_Metab_Mutarotase"/>
</dbReference>
<accession>A0ABP8N995</accession>
<dbReference type="InterPro" id="IPR011008">
    <property type="entry name" value="Dimeric_a/b-barrel"/>
</dbReference>
<name>A0ABP8N995_9BACT</name>
<keyword evidence="2" id="KW-1185">Reference proteome</keyword>
<dbReference type="PANTHER" id="PTHR43239:SF1">
    <property type="entry name" value="UPF0734 PROTEIN DDB_G0273871_DDB_G0273177"/>
    <property type="match status" value="1"/>
</dbReference>
<comment type="caution">
    <text evidence="1">The sequence shown here is derived from an EMBL/GenBank/DDBJ whole genome shotgun (WGS) entry which is preliminary data.</text>
</comment>
<dbReference type="PANTHER" id="PTHR43239">
    <property type="entry name" value="UPF0734 PROTEIN DDB_G0273871/DDB_G0273177"/>
    <property type="match status" value="1"/>
</dbReference>
<gene>
    <name evidence="1" type="ORF">GCM10023189_39530</name>
</gene>
<dbReference type="Proteomes" id="UP001501175">
    <property type="component" value="Unassembled WGS sequence"/>
</dbReference>
<protein>
    <submittedName>
        <fullName evidence="1">L-fucose mutarotase</fullName>
    </submittedName>
</protein>
<dbReference type="InterPro" id="IPR008000">
    <property type="entry name" value="Rham/fucose_mutarotase"/>
</dbReference>
<dbReference type="RefSeq" id="WP_345246237.1">
    <property type="nucleotide sequence ID" value="NZ_BAABHD010000070.1"/>
</dbReference>
<evidence type="ECO:0000313" key="1">
    <source>
        <dbReference type="EMBL" id="GAA4462617.1"/>
    </source>
</evidence>
<evidence type="ECO:0000313" key="2">
    <source>
        <dbReference type="Proteomes" id="UP001501175"/>
    </source>
</evidence>
<sequence>MKRFCLALDLKEDSELIKEYEAWHAPGKGWPEVRQNDLAAGVLDLQIYRTGNRMFMILETDDDFTFEKKAERDATNPHVQAWEKLMWKFQQPLPNAKPGEKWVLMEQIFQFEKEVD</sequence>
<dbReference type="Pfam" id="PF05336">
    <property type="entry name" value="rhaM"/>
    <property type="match status" value="1"/>
</dbReference>
<dbReference type="SUPFAM" id="SSF54909">
    <property type="entry name" value="Dimeric alpha+beta barrel"/>
    <property type="match status" value="1"/>
</dbReference>
<dbReference type="Gene3D" id="3.30.70.100">
    <property type="match status" value="1"/>
</dbReference>
<proteinExistence type="predicted"/>